<dbReference type="OrthoDB" id="529273at2759"/>
<keyword evidence="3" id="KW-0808">Transferase</keyword>
<feature type="domain" description="Glycosyltransferase 61 catalytic" evidence="5">
    <location>
        <begin position="286"/>
        <end position="371"/>
    </location>
</feature>
<keyword evidence="4" id="KW-0325">Glycoprotein</keyword>
<evidence type="ECO:0000256" key="3">
    <source>
        <dbReference type="ARBA" id="ARBA00022679"/>
    </source>
</evidence>
<name>A0A4Y7IER8_PAPSO</name>
<evidence type="ECO:0000256" key="4">
    <source>
        <dbReference type="ARBA" id="ARBA00023180"/>
    </source>
</evidence>
<dbReference type="AlphaFoldDB" id="A0A4Y7IER8"/>
<keyword evidence="2" id="KW-0328">Glycosyltransferase</keyword>
<dbReference type="InterPro" id="IPR007657">
    <property type="entry name" value="Glycosyltransferase_61"/>
</dbReference>
<protein>
    <recommendedName>
        <fullName evidence="5">Glycosyltransferase 61 catalytic domain-containing protein</fullName>
    </recommendedName>
</protein>
<evidence type="ECO:0000256" key="1">
    <source>
        <dbReference type="ARBA" id="ARBA00004323"/>
    </source>
</evidence>
<gene>
    <name evidence="6" type="ORF">C5167_039131</name>
</gene>
<dbReference type="GO" id="GO:0016763">
    <property type="term" value="F:pentosyltransferase activity"/>
    <property type="evidence" value="ECO:0007669"/>
    <property type="project" value="UniProtKB-ARBA"/>
</dbReference>
<sequence>MGNLDKDQPENNIPKRAAFFLILLPLIYAAFYRSNNISSSLHLWKNQISNWSGGWSSNRGVTREDVHGDSISLLVQRLVRGRDRIELDATGFSCDTAFYSDVCVSKDPVRIDMNSMTVYLSPNRSLPSVTRTVRPYARKFDNMTMGIISKVEVLRGAENKSLPLCDVTHTVPAVIFSTGGFSGNLFHEFNEVIIPLFLTTYHFRSQLQFIIVDHLSWWVSKYNRILSHLSNRNVINPLDDGKVHCFPGAVMGLEYHNNLACNTSEIPGGYSMIDFKTFLRHSYSLHIKNEREIEKPVLVLVSRKHSRVFLNEHEIVTLATELGFQVITATPNQMSNLQRFASVMNSCSVLLGVHGAGLSNAVFLPEGAVVLQVVPLGLEWASAVYYGYTVGDMGLHYLEYKINPEESSLFEKYGPDNPVITDPASIRDQGYSVERAVYIDGQNIKIDLLRFKETLVQALTLTGRSEVLKQGKKES</sequence>
<dbReference type="STRING" id="3469.A0A4Y7IER8"/>
<evidence type="ECO:0000313" key="7">
    <source>
        <dbReference type="Proteomes" id="UP000316621"/>
    </source>
</evidence>
<dbReference type="EMBL" id="CM010715">
    <property type="protein sequence ID" value="RZC46181.1"/>
    <property type="molecule type" value="Genomic_DNA"/>
</dbReference>
<dbReference type="InterPro" id="IPR049625">
    <property type="entry name" value="Glyco_transf_61_cat"/>
</dbReference>
<proteinExistence type="predicted"/>
<organism evidence="6 7">
    <name type="scientific">Papaver somniferum</name>
    <name type="common">Opium poppy</name>
    <dbReference type="NCBI Taxonomy" id="3469"/>
    <lineage>
        <taxon>Eukaryota</taxon>
        <taxon>Viridiplantae</taxon>
        <taxon>Streptophyta</taxon>
        <taxon>Embryophyta</taxon>
        <taxon>Tracheophyta</taxon>
        <taxon>Spermatophyta</taxon>
        <taxon>Magnoliopsida</taxon>
        <taxon>Ranunculales</taxon>
        <taxon>Papaveraceae</taxon>
        <taxon>Papaveroideae</taxon>
        <taxon>Papaver</taxon>
    </lineage>
</organism>
<evidence type="ECO:0000256" key="2">
    <source>
        <dbReference type="ARBA" id="ARBA00022676"/>
    </source>
</evidence>
<dbReference type="OMA" id="EWASAVY"/>
<reference evidence="6 7" key="1">
    <citation type="journal article" date="2018" name="Science">
        <title>The opium poppy genome and morphinan production.</title>
        <authorList>
            <person name="Guo L."/>
            <person name="Winzer T."/>
            <person name="Yang X."/>
            <person name="Li Y."/>
            <person name="Ning Z."/>
            <person name="He Z."/>
            <person name="Teodor R."/>
            <person name="Lu Y."/>
            <person name="Bowser T.A."/>
            <person name="Graham I.A."/>
            <person name="Ye K."/>
        </authorList>
    </citation>
    <scope>NUCLEOTIDE SEQUENCE [LARGE SCALE GENOMIC DNA]</scope>
    <source>
        <strain evidence="7">cv. HN1</strain>
        <tissue evidence="6">Leaves</tissue>
    </source>
</reference>
<keyword evidence="7" id="KW-1185">Reference proteome</keyword>
<accession>A0A4Y7IER8</accession>
<evidence type="ECO:0000259" key="5">
    <source>
        <dbReference type="Pfam" id="PF04577"/>
    </source>
</evidence>
<dbReference type="PANTHER" id="PTHR20961:SF108">
    <property type="entry name" value="GLYCOSYLTRANSFERASE"/>
    <property type="match status" value="1"/>
</dbReference>
<dbReference type="Pfam" id="PF04577">
    <property type="entry name" value="Glyco_transf_61"/>
    <property type="match status" value="1"/>
</dbReference>
<evidence type="ECO:0000313" key="6">
    <source>
        <dbReference type="EMBL" id="RZC46181.1"/>
    </source>
</evidence>
<comment type="subcellular location">
    <subcellularLocation>
        <location evidence="1">Golgi apparatus membrane</location>
        <topology evidence="1">Single-pass type II membrane protein</topology>
    </subcellularLocation>
</comment>
<dbReference type="GO" id="GO:0000139">
    <property type="term" value="C:Golgi membrane"/>
    <property type="evidence" value="ECO:0007669"/>
    <property type="project" value="UniProtKB-SubCell"/>
</dbReference>
<dbReference type="Gramene" id="RZC46181">
    <property type="protein sequence ID" value="RZC46181"/>
    <property type="gene ID" value="C5167_039131"/>
</dbReference>
<dbReference type="Proteomes" id="UP000316621">
    <property type="component" value="Chromosome 1"/>
</dbReference>
<dbReference type="PANTHER" id="PTHR20961">
    <property type="entry name" value="GLYCOSYLTRANSFERASE"/>
    <property type="match status" value="1"/>
</dbReference>